<dbReference type="EMBL" id="ML977367">
    <property type="protein sequence ID" value="KAF2106064.1"/>
    <property type="molecule type" value="Genomic_DNA"/>
</dbReference>
<organism evidence="1 2">
    <name type="scientific">Lophiotrema nucula</name>
    <dbReference type="NCBI Taxonomy" id="690887"/>
    <lineage>
        <taxon>Eukaryota</taxon>
        <taxon>Fungi</taxon>
        <taxon>Dikarya</taxon>
        <taxon>Ascomycota</taxon>
        <taxon>Pezizomycotina</taxon>
        <taxon>Dothideomycetes</taxon>
        <taxon>Pleosporomycetidae</taxon>
        <taxon>Pleosporales</taxon>
        <taxon>Lophiotremataceae</taxon>
        <taxon>Lophiotrema</taxon>
    </lineage>
</organism>
<evidence type="ECO:0000313" key="2">
    <source>
        <dbReference type="Proteomes" id="UP000799770"/>
    </source>
</evidence>
<proteinExistence type="predicted"/>
<evidence type="ECO:0000313" key="1">
    <source>
        <dbReference type="EMBL" id="KAF2106064.1"/>
    </source>
</evidence>
<dbReference type="Proteomes" id="UP000799770">
    <property type="component" value="Unassembled WGS sequence"/>
</dbReference>
<keyword evidence="2" id="KW-1185">Reference proteome</keyword>
<gene>
    <name evidence="1" type="ORF">BDV96DRAFT_655067</name>
</gene>
<protein>
    <submittedName>
        <fullName evidence="1">Uncharacterized protein</fullName>
    </submittedName>
</protein>
<name>A0A6A5YH63_9PLEO</name>
<reference evidence="1" key="1">
    <citation type="journal article" date="2020" name="Stud. Mycol.">
        <title>101 Dothideomycetes genomes: a test case for predicting lifestyles and emergence of pathogens.</title>
        <authorList>
            <person name="Haridas S."/>
            <person name="Albert R."/>
            <person name="Binder M."/>
            <person name="Bloem J."/>
            <person name="Labutti K."/>
            <person name="Salamov A."/>
            <person name="Andreopoulos B."/>
            <person name="Baker S."/>
            <person name="Barry K."/>
            <person name="Bills G."/>
            <person name="Bluhm B."/>
            <person name="Cannon C."/>
            <person name="Castanera R."/>
            <person name="Culley D."/>
            <person name="Daum C."/>
            <person name="Ezra D."/>
            <person name="Gonzalez J."/>
            <person name="Henrissat B."/>
            <person name="Kuo A."/>
            <person name="Liang C."/>
            <person name="Lipzen A."/>
            <person name="Lutzoni F."/>
            <person name="Magnuson J."/>
            <person name="Mondo S."/>
            <person name="Nolan M."/>
            <person name="Ohm R."/>
            <person name="Pangilinan J."/>
            <person name="Park H.-J."/>
            <person name="Ramirez L."/>
            <person name="Alfaro M."/>
            <person name="Sun H."/>
            <person name="Tritt A."/>
            <person name="Yoshinaga Y."/>
            <person name="Zwiers L.-H."/>
            <person name="Turgeon B."/>
            <person name="Goodwin S."/>
            <person name="Spatafora J."/>
            <person name="Crous P."/>
            <person name="Grigoriev I."/>
        </authorList>
    </citation>
    <scope>NUCLEOTIDE SEQUENCE</scope>
    <source>
        <strain evidence="1">CBS 627.86</strain>
    </source>
</reference>
<sequence length="129" mass="14566">MCRNDDVSQYSLKSCLKEMCTVLTGVADYRSMTLRCGFSYCTDFKDTNAYSSTRTGAPKKAKRNMVCVDCANNTVDAKTIKCVEVQRTQYRKQIYDYAQVLSKLSLDFVNVYNGFGFDPNDSSTNLFSS</sequence>
<dbReference type="AlphaFoldDB" id="A0A6A5YH63"/>
<accession>A0A6A5YH63</accession>